<evidence type="ECO:0000313" key="11">
    <source>
        <dbReference type="Proteomes" id="UP001148018"/>
    </source>
</evidence>
<dbReference type="AlphaFoldDB" id="A0A9Q0IK23"/>
<organism evidence="10 11">
    <name type="scientific">Muraenolepis orangiensis</name>
    <name type="common">Patagonian moray cod</name>
    <dbReference type="NCBI Taxonomy" id="630683"/>
    <lineage>
        <taxon>Eukaryota</taxon>
        <taxon>Metazoa</taxon>
        <taxon>Chordata</taxon>
        <taxon>Craniata</taxon>
        <taxon>Vertebrata</taxon>
        <taxon>Euteleostomi</taxon>
        <taxon>Actinopterygii</taxon>
        <taxon>Neopterygii</taxon>
        <taxon>Teleostei</taxon>
        <taxon>Neoteleostei</taxon>
        <taxon>Acanthomorphata</taxon>
        <taxon>Zeiogadaria</taxon>
        <taxon>Gadariae</taxon>
        <taxon>Gadiformes</taxon>
        <taxon>Muraenolepidoidei</taxon>
        <taxon>Muraenolepididae</taxon>
        <taxon>Muraenolepis</taxon>
    </lineage>
</organism>
<dbReference type="GO" id="GO:0000981">
    <property type="term" value="F:DNA-binding transcription factor activity, RNA polymerase II-specific"/>
    <property type="evidence" value="ECO:0007669"/>
    <property type="project" value="TreeGrafter"/>
</dbReference>
<evidence type="ECO:0000256" key="6">
    <source>
        <dbReference type="ARBA" id="ARBA00023125"/>
    </source>
</evidence>
<evidence type="ECO:0000256" key="2">
    <source>
        <dbReference type="ARBA" id="ARBA00022473"/>
    </source>
</evidence>
<evidence type="ECO:0000256" key="1">
    <source>
        <dbReference type="ARBA" id="ARBA00004123"/>
    </source>
</evidence>
<keyword evidence="6" id="KW-0238">DNA-binding</keyword>
<dbReference type="Proteomes" id="UP001148018">
    <property type="component" value="Unassembled WGS sequence"/>
</dbReference>
<comment type="subcellular location">
    <subcellularLocation>
        <location evidence="1">Nucleus</location>
    </subcellularLocation>
</comment>
<sequence>MSASSARKRIRTCCNELNSLVPFCKPETDKSTTLLWTTVFLKHLQELYGDSLKEYQYYIVDVVIGELETRKPP</sequence>
<evidence type="ECO:0000256" key="7">
    <source>
        <dbReference type="ARBA" id="ARBA00023163"/>
    </source>
</evidence>
<evidence type="ECO:0000313" key="10">
    <source>
        <dbReference type="EMBL" id="KAJ3600868.1"/>
    </source>
</evidence>
<keyword evidence="5" id="KW-0805">Transcription regulation</keyword>
<evidence type="ECO:0000256" key="8">
    <source>
        <dbReference type="ARBA" id="ARBA00023242"/>
    </source>
</evidence>
<keyword evidence="7" id="KW-0804">Transcription</keyword>
<dbReference type="SUPFAM" id="SSF47459">
    <property type="entry name" value="HLH, helix-loop-helix DNA-binding domain"/>
    <property type="match status" value="1"/>
</dbReference>
<proteinExistence type="predicted"/>
<dbReference type="Gene3D" id="4.10.280.10">
    <property type="entry name" value="Helix-loop-helix DNA-binding domain"/>
    <property type="match status" value="1"/>
</dbReference>
<evidence type="ECO:0000256" key="3">
    <source>
        <dbReference type="ARBA" id="ARBA00022782"/>
    </source>
</evidence>
<keyword evidence="8" id="KW-0539">Nucleus</keyword>
<keyword evidence="11" id="KW-1185">Reference proteome</keyword>
<dbReference type="InterPro" id="IPR036638">
    <property type="entry name" value="HLH_DNA-bd_sf"/>
</dbReference>
<evidence type="ECO:0000256" key="5">
    <source>
        <dbReference type="ARBA" id="ARBA00023015"/>
    </source>
</evidence>
<dbReference type="GO" id="GO:0046983">
    <property type="term" value="F:protein dimerization activity"/>
    <property type="evidence" value="ECO:0007669"/>
    <property type="project" value="InterPro"/>
</dbReference>
<reference evidence="10" key="1">
    <citation type="submission" date="2022-07" db="EMBL/GenBank/DDBJ databases">
        <title>Chromosome-level genome of Muraenolepis orangiensis.</title>
        <authorList>
            <person name="Kim J."/>
        </authorList>
    </citation>
    <scope>NUCLEOTIDE SEQUENCE</scope>
    <source>
        <strain evidence="10">KU_S4_2022</strain>
        <tissue evidence="10">Muscle</tissue>
    </source>
</reference>
<dbReference type="GO" id="GO:0000978">
    <property type="term" value="F:RNA polymerase II cis-regulatory region sequence-specific DNA binding"/>
    <property type="evidence" value="ECO:0007669"/>
    <property type="project" value="TreeGrafter"/>
</dbReference>
<dbReference type="EMBL" id="JANIIK010000047">
    <property type="protein sequence ID" value="KAJ3600868.1"/>
    <property type="molecule type" value="Genomic_DNA"/>
</dbReference>
<dbReference type="Pfam" id="PF00010">
    <property type="entry name" value="HLH"/>
    <property type="match status" value="1"/>
</dbReference>
<feature type="domain" description="BHLH" evidence="9">
    <location>
        <begin position="1"/>
        <end position="44"/>
    </location>
</feature>
<dbReference type="InterPro" id="IPR011598">
    <property type="entry name" value="bHLH_dom"/>
</dbReference>
<dbReference type="PROSITE" id="PS50888">
    <property type="entry name" value="BHLH"/>
    <property type="match status" value="1"/>
</dbReference>
<evidence type="ECO:0000256" key="4">
    <source>
        <dbReference type="ARBA" id="ARBA00022871"/>
    </source>
</evidence>
<comment type="caution">
    <text evidence="10">The sequence shown here is derived from an EMBL/GenBank/DDBJ whole genome shotgun (WGS) entry which is preliminary data.</text>
</comment>
<name>A0A9Q0IK23_9TELE</name>
<keyword evidence="4" id="KW-0744">Spermatogenesis</keyword>
<dbReference type="GO" id="GO:0005634">
    <property type="term" value="C:nucleus"/>
    <property type="evidence" value="ECO:0007669"/>
    <property type="project" value="UniProtKB-SubCell"/>
</dbReference>
<keyword evidence="2" id="KW-0217">Developmental protein</keyword>
<dbReference type="InterPro" id="IPR039583">
    <property type="entry name" value="TCFL5/SOLH1/2"/>
</dbReference>
<dbReference type="PANTHER" id="PTHR15402:SF2">
    <property type="entry name" value="TRANSCRIPTION FACTOR LIKE 5"/>
    <property type="match status" value="1"/>
</dbReference>
<dbReference type="GO" id="GO:0007283">
    <property type="term" value="P:spermatogenesis"/>
    <property type="evidence" value="ECO:0007669"/>
    <property type="project" value="UniProtKB-KW"/>
</dbReference>
<keyword evidence="3" id="KW-0221">Differentiation</keyword>
<gene>
    <name evidence="10" type="ORF">NHX12_031842</name>
</gene>
<dbReference type="PANTHER" id="PTHR15402">
    <property type="entry name" value="TRANSCRIPTION FACTOR-LIKE 5 PROTEIN"/>
    <property type="match status" value="1"/>
</dbReference>
<protein>
    <recommendedName>
        <fullName evidence="9">BHLH domain-containing protein</fullName>
    </recommendedName>
</protein>
<evidence type="ECO:0000259" key="9">
    <source>
        <dbReference type="PROSITE" id="PS50888"/>
    </source>
</evidence>
<accession>A0A9Q0IK23</accession>
<dbReference type="GO" id="GO:0030154">
    <property type="term" value="P:cell differentiation"/>
    <property type="evidence" value="ECO:0007669"/>
    <property type="project" value="UniProtKB-KW"/>
</dbReference>
<dbReference type="OrthoDB" id="9946078at2759"/>